<reference evidence="1 2" key="1">
    <citation type="submission" date="2013-11" db="EMBL/GenBank/DDBJ databases">
        <title>Genome sequencing of Stegodyphus mimosarum.</title>
        <authorList>
            <person name="Bechsgaard J."/>
        </authorList>
    </citation>
    <scope>NUCLEOTIDE SEQUENCE [LARGE SCALE GENOMIC DNA]</scope>
</reference>
<gene>
    <name evidence="1" type="ORF">X975_09673</name>
</gene>
<dbReference type="EMBL" id="KK120266">
    <property type="protein sequence ID" value="KFM77889.1"/>
    <property type="molecule type" value="Genomic_DNA"/>
</dbReference>
<dbReference type="AlphaFoldDB" id="A0A087UKK0"/>
<organism evidence="1 2">
    <name type="scientific">Stegodyphus mimosarum</name>
    <name type="common">African social velvet spider</name>
    <dbReference type="NCBI Taxonomy" id="407821"/>
    <lineage>
        <taxon>Eukaryota</taxon>
        <taxon>Metazoa</taxon>
        <taxon>Ecdysozoa</taxon>
        <taxon>Arthropoda</taxon>
        <taxon>Chelicerata</taxon>
        <taxon>Arachnida</taxon>
        <taxon>Araneae</taxon>
        <taxon>Araneomorphae</taxon>
        <taxon>Entelegynae</taxon>
        <taxon>Eresoidea</taxon>
        <taxon>Eresidae</taxon>
        <taxon>Stegodyphus</taxon>
    </lineage>
</organism>
<sequence length="55" mass="6089">MQAAFSISFLGSSLVEYLTVEVDRGSDFASIFLLGVFESTLLLLQDEDEEIRNTA</sequence>
<feature type="non-terminal residue" evidence="1">
    <location>
        <position position="55"/>
    </location>
</feature>
<proteinExistence type="predicted"/>
<evidence type="ECO:0000313" key="2">
    <source>
        <dbReference type="Proteomes" id="UP000054359"/>
    </source>
</evidence>
<accession>A0A087UKK0</accession>
<protein>
    <submittedName>
        <fullName evidence="1">Uncharacterized protein</fullName>
    </submittedName>
</protein>
<name>A0A087UKK0_STEMI</name>
<keyword evidence="2" id="KW-1185">Reference proteome</keyword>
<evidence type="ECO:0000313" key="1">
    <source>
        <dbReference type="EMBL" id="KFM77889.1"/>
    </source>
</evidence>
<dbReference type="Proteomes" id="UP000054359">
    <property type="component" value="Unassembled WGS sequence"/>
</dbReference>